<feature type="domain" description="UDP-glucose/GDP-mannose dehydrogenase C-terminal" evidence="4">
    <location>
        <begin position="316"/>
        <end position="411"/>
    </location>
</feature>
<evidence type="ECO:0000313" key="5">
    <source>
        <dbReference type="EMBL" id="MBB6635861.1"/>
    </source>
</evidence>
<evidence type="ECO:0000313" key="6">
    <source>
        <dbReference type="Proteomes" id="UP000535838"/>
    </source>
</evidence>
<dbReference type="Pfam" id="PF00984">
    <property type="entry name" value="UDPG_MGDP_dh"/>
    <property type="match status" value="1"/>
</dbReference>
<dbReference type="GO" id="GO:0051287">
    <property type="term" value="F:NAD binding"/>
    <property type="evidence" value="ECO:0007669"/>
    <property type="project" value="InterPro"/>
</dbReference>
<proteinExistence type="inferred from homology"/>
<gene>
    <name evidence="5" type="ORF">H7B67_17205</name>
</gene>
<dbReference type="GO" id="GO:0000271">
    <property type="term" value="P:polysaccharide biosynthetic process"/>
    <property type="evidence" value="ECO:0007669"/>
    <property type="project" value="InterPro"/>
</dbReference>
<accession>A0A841T414</accession>
<evidence type="ECO:0000259" key="4">
    <source>
        <dbReference type="SMART" id="SM00984"/>
    </source>
</evidence>
<dbReference type="PIRSF" id="PIRSF000124">
    <property type="entry name" value="UDPglc_GDPman_dh"/>
    <property type="match status" value="1"/>
</dbReference>
<organism evidence="5 6">
    <name type="scientific">Cohnella thailandensis</name>
    <dbReference type="NCBI Taxonomy" id="557557"/>
    <lineage>
        <taxon>Bacteria</taxon>
        <taxon>Bacillati</taxon>
        <taxon>Bacillota</taxon>
        <taxon>Bacilli</taxon>
        <taxon>Bacillales</taxon>
        <taxon>Paenibacillaceae</taxon>
        <taxon>Cohnella</taxon>
    </lineage>
</organism>
<dbReference type="RefSeq" id="WP_185121098.1">
    <property type="nucleotide sequence ID" value="NZ_JACJVQ010000015.1"/>
</dbReference>
<dbReference type="NCBIfam" id="TIGR03026">
    <property type="entry name" value="NDP-sugDHase"/>
    <property type="match status" value="1"/>
</dbReference>
<protein>
    <submittedName>
        <fullName evidence="5">Nucleotide sugar dehydrogenase</fullName>
    </submittedName>
</protein>
<dbReference type="SUPFAM" id="SSF52413">
    <property type="entry name" value="UDP-glucose/GDP-mannose dehydrogenase C-terminal domain"/>
    <property type="match status" value="1"/>
</dbReference>
<dbReference type="GO" id="GO:0016628">
    <property type="term" value="F:oxidoreductase activity, acting on the CH-CH group of donors, NAD or NADP as acceptor"/>
    <property type="evidence" value="ECO:0007669"/>
    <property type="project" value="InterPro"/>
</dbReference>
<dbReference type="Gene3D" id="3.40.50.720">
    <property type="entry name" value="NAD(P)-binding Rossmann-like Domain"/>
    <property type="match status" value="2"/>
</dbReference>
<dbReference type="GO" id="GO:0016616">
    <property type="term" value="F:oxidoreductase activity, acting on the CH-OH group of donors, NAD or NADP as acceptor"/>
    <property type="evidence" value="ECO:0007669"/>
    <property type="project" value="InterPro"/>
</dbReference>
<dbReference type="InterPro" id="IPR028359">
    <property type="entry name" value="UDP_ManNAc/GlcNAc_DH"/>
</dbReference>
<dbReference type="PIRSF" id="PIRSF500136">
    <property type="entry name" value="UDP_ManNAc_DH"/>
    <property type="match status" value="1"/>
</dbReference>
<sequence length="432" mass="47591">MVQSIAVVGLGYVGLPLALAFHHEGHSLIGIDLDRRKLDSIRRGKSYLPDIEDELLSKAVNSGRFDVTEHFASIAHVDVIVICVPTPLNKQHTPDLSYLIRAGTAIAEYVRQGHIIVLESSTYPGTTSEILRPMFEEKGLMVGEDYYLGYSPERIDPGNGDHPFRTVPKIVSGVTEACVRRVSQVYERVFDQVVPVSSTEAAELAKLLENSYRFINISFINEFAILCDRMNVDVWEVIAAAGTKPYGFSAFYPGPGIGGHCIPVDPLYLQWKAKEIGMSSIFIEASTDLNGRMPSHIVKQVQDCLPGASLEGARILVVGVAYKKNINDVRESAAVEILQLLAEQRSRISYYDPFVPSLALNGLELRSVELTEQILENTDCVILATEHSKLPIPFILDHAPLVYDTRNLTKGLNGKAKVVRFGGGGRHYNNGA</sequence>
<dbReference type="InterPro" id="IPR014027">
    <property type="entry name" value="UDP-Glc/GDP-Man_DH_C"/>
</dbReference>
<comment type="caution">
    <text evidence="5">The sequence shown here is derived from an EMBL/GenBank/DDBJ whole genome shotgun (WGS) entry which is preliminary data.</text>
</comment>
<dbReference type="AlphaFoldDB" id="A0A841T414"/>
<dbReference type="EMBL" id="JACJVQ010000015">
    <property type="protein sequence ID" value="MBB6635861.1"/>
    <property type="molecule type" value="Genomic_DNA"/>
</dbReference>
<dbReference type="InterPro" id="IPR014026">
    <property type="entry name" value="UDP-Glc/GDP-Man_DH_dimer"/>
</dbReference>
<dbReference type="Pfam" id="PF03721">
    <property type="entry name" value="UDPG_MGDP_dh_N"/>
    <property type="match status" value="1"/>
</dbReference>
<dbReference type="InterPro" id="IPR017476">
    <property type="entry name" value="UDP-Glc/GDP-Man"/>
</dbReference>
<name>A0A841T414_9BACL</name>
<dbReference type="PANTHER" id="PTHR43491:SF1">
    <property type="entry name" value="UDP-N-ACETYL-D-MANNOSAMINE DEHYDROGENASE"/>
    <property type="match status" value="1"/>
</dbReference>
<comment type="similarity">
    <text evidence="3">Belongs to the UDP-glucose/GDP-mannose dehydrogenase family.</text>
</comment>
<dbReference type="SMART" id="SM00984">
    <property type="entry name" value="UDPG_MGDP_dh_C"/>
    <property type="match status" value="1"/>
</dbReference>
<dbReference type="PANTHER" id="PTHR43491">
    <property type="entry name" value="UDP-N-ACETYL-D-MANNOSAMINE DEHYDROGENASE"/>
    <property type="match status" value="1"/>
</dbReference>
<dbReference type="InterPro" id="IPR001732">
    <property type="entry name" value="UDP-Glc/GDP-Man_DH_N"/>
</dbReference>
<keyword evidence="1" id="KW-0560">Oxidoreductase</keyword>
<evidence type="ECO:0000256" key="3">
    <source>
        <dbReference type="PIRNR" id="PIRNR000124"/>
    </source>
</evidence>
<dbReference type="InterPro" id="IPR008927">
    <property type="entry name" value="6-PGluconate_DH-like_C_sf"/>
</dbReference>
<dbReference type="Proteomes" id="UP000535838">
    <property type="component" value="Unassembled WGS sequence"/>
</dbReference>
<evidence type="ECO:0000256" key="1">
    <source>
        <dbReference type="ARBA" id="ARBA00023002"/>
    </source>
</evidence>
<dbReference type="SUPFAM" id="SSF48179">
    <property type="entry name" value="6-phosphogluconate dehydrogenase C-terminal domain-like"/>
    <property type="match status" value="1"/>
</dbReference>
<dbReference type="Pfam" id="PF03720">
    <property type="entry name" value="UDPG_MGDP_dh_C"/>
    <property type="match status" value="1"/>
</dbReference>
<dbReference type="InterPro" id="IPR036291">
    <property type="entry name" value="NAD(P)-bd_dom_sf"/>
</dbReference>
<keyword evidence="2" id="KW-0520">NAD</keyword>
<reference evidence="5 6" key="1">
    <citation type="submission" date="2020-08" db="EMBL/GenBank/DDBJ databases">
        <title>Cohnella phylogeny.</title>
        <authorList>
            <person name="Dunlap C."/>
        </authorList>
    </citation>
    <scope>NUCLEOTIDE SEQUENCE [LARGE SCALE GENOMIC DNA]</scope>
    <source>
        <strain evidence="5 6">DSM 25241</strain>
    </source>
</reference>
<evidence type="ECO:0000256" key="2">
    <source>
        <dbReference type="ARBA" id="ARBA00023027"/>
    </source>
</evidence>
<dbReference type="SUPFAM" id="SSF51735">
    <property type="entry name" value="NAD(P)-binding Rossmann-fold domains"/>
    <property type="match status" value="1"/>
</dbReference>
<dbReference type="InterPro" id="IPR036220">
    <property type="entry name" value="UDP-Glc/GDP-Man_DH_C_sf"/>
</dbReference>
<keyword evidence="6" id="KW-1185">Reference proteome</keyword>